<proteinExistence type="predicted"/>
<dbReference type="Gramene" id="RZC59936">
    <property type="protein sequence ID" value="RZC59936"/>
    <property type="gene ID" value="C5167_021693"/>
</dbReference>
<keyword evidence="2" id="KW-1185">Reference proteome</keyword>
<protein>
    <submittedName>
        <fullName evidence="1">Uncharacterized protein</fullName>
    </submittedName>
</protein>
<dbReference type="EMBL" id="CM010719">
    <property type="protein sequence ID" value="RZC59936.1"/>
    <property type="molecule type" value="Genomic_DNA"/>
</dbReference>
<name>A0A4Y7JHD2_PAPSO</name>
<sequence length="171" mass="19531">MLGRVSETHPPSAIPEHGVLVKTAKRDNHRSLVYWCDTLMDREKVVLLDDEENEVARDYDSEMPRMAYELRVVNGEIADGKILAPLFCNYCNDKVGFQWINEVHGEQYNHGLPLADMSSIFRYSGNSPQVRRDMQHNVQMIDFLAGDRKCSTSIKGLSTSYLTYALLLLSF</sequence>
<organism evidence="1 2">
    <name type="scientific">Papaver somniferum</name>
    <name type="common">Opium poppy</name>
    <dbReference type="NCBI Taxonomy" id="3469"/>
    <lineage>
        <taxon>Eukaryota</taxon>
        <taxon>Viridiplantae</taxon>
        <taxon>Streptophyta</taxon>
        <taxon>Embryophyta</taxon>
        <taxon>Tracheophyta</taxon>
        <taxon>Spermatophyta</taxon>
        <taxon>Magnoliopsida</taxon>
        <taxon>Ranunculales</taxon>
        <taxon>Papaveraceae</taxon>
        <taxon>Papaveroideae</taxon>
        <taxon>Papaver</taxon>
    </lineage>
</organism>
<accession>A0A4Y7JHD2</accession>
<dbReference type="Proteomes" id="UP000316621">
    <property type="component" value="Chromosome 5"/>
</dbReference>
<dbReference type="AlphaFoldDB" id="A0A4Y7JHD2"/>
<evidence type="ECO:0000313" key="1">
    <source>
        <dbReference type="EMBL" id="RZC59936.1"/>
    </source>
</evidence>
<evidence type="ECO:0000313" key="2">
    <source>
        <dbReference type="Proteomes" id="UP000316621"/>
    </source>
</evidence>
<reference evidence="1 2" key="1">
    <citation type="journal article" date="2018" name="Science">
        <title>The opium poppy genome and morphinan production.</title>
        <authorList>
            <person name="Guo L."/>
            <person name="Winzer T."/>
            <person name="Yang X."/>
            <person name="Li Y."/>
            <person name="Ning Z."/>
            <person name="He Z."/>
            <person name="Teodor R."/>
            <person name="Lu Y."/>
            <person name="Bowser T.A."/>
            <person name="Graham I.A."/>
            <person name="Ye K."/>
        </authorList>
    </citation>
    <scope>NUCLEOTIDE SEQUENCE [LARGE SCALE GENOMIC DNA]</scope>
    <source>
        <strain evidence="2">cv. HN1</strain>
        <tissue evidence="1">Leaves</tissue>
    </source>
</reference>
<gene>
    <name evidence="1" type="ORF">C5167_021693</name>
</gene>